<keyword evidence="3" id="KW-1185">Reference proteome</keyword>
<dbReference type="NCBIfam" id="NF033579">
    <property type="entry name" value="transpos_IS5_2"/>
    <property type="match status" value="1"/>
</dbReference>
<evidence type="ECO:0000313" key="3">
    <source>
        <dbReference type="Proteomes" id="UP000318717"/>
    </source>
</evidence>
<sequence length="305" mass="34430">MGKSKHKIINWSEYNKALVNRGSITFWVDDSAKDTWYSTEHHGGRGRSNQFSDVSIETALMLKGVFNLSLRSLEGFVNSVFELMGAPLRSPTYSCISKRAKTVEVNYRKQSRGSIAHIAIDSTGLKVFGEGEWKARKHGVAKRRTWRKLHLAVDTDTHEVIRAVVSTVSVGDNEVLPTLLNPLRRKIDRVSADGAYDTKRCHEVLKRKGIKPAIPPRSNAALWEKDHPRNAAVMALQADKLPEWKVENDYHQRSLSETAMYRYKQLISSKVSCRKYNAQVGEILAGIKAMNKVIDLGMPVRREAT</sequence>
<gene>
    <name evidence="2" type="ORF">VIN01S_31660</name>
</gene>
<organism evidence="2 3">
    <name type="scientific">Vibrio inusitatus NBRC 102082</name>
    <dbReference type="NCBI Taxonomy" id="1219070"/>
    <lineage>
        <taxon>Bacteria</taxon>
        <taxon>Pseudomonadati</taxon>
        <taxon>Pseudomonadota</taxon>
        <taxon>Gammaproteobacteria</taxon>
        <taxon>Vibrionales</taxon>
        <taxon>Vibrionaceae</taxon>
        <taxon>Vibrio</taxon>
    </lineage>
</organism>
<comment type="caution">
    <text evidence="2">The sequence shown here is derived from an EMBL/GenBank/DDBJ whole genome shotgun (WGS) entry which is preliminary data.</text>
</comment>
<dbReference type="RefSeq" id="WP_141346807.1">
    <property type="nucleotide sequence ID" value="NZ_BJLF01000018.1"/>
</dbReference>
<dbReference type="Proteomes" id="UP000318717">
    <property type="component" value="Unassembled WGS sequence"/>
</dbReference>
<dbReference type="PANTHER" id="PTHR34631">
    <property type="match status" value="1"/>
</dbReference>
<accession>A0A4Y3I0H0</accession>
<protein>
    <submittedName>
        <fullName evidence="2">IS5 family transposase</fullName>
    </submittedName>
</protein>
<dbReference type="Pfam" id="PF13737">
    <property type="entry name" value="DDE_Tnp_1_5"/>
    <property type="match status" value="1"/>
</dbReference>
<evidence type="ECO:0000313" key="2">
    <source>
        <dbReference type="EMBL" id="GEA52362.1"/>
    </source>
</evidence>
<dbReference type="InterPro" id="IPR025668">
    <property type="entry name" value="Tnp_DDE_dom"/>
</dbReference>
<feature type="domain" description="Transposase DDE" evidence="1">
    <location>
        <begin position="20"/>
        <end position="130"/>
    </location>
</feature>
<dbReference type="AlphaFoldDB" id="A0A4Y3I0H0"/>
<evidence type="ECO:0000259" key="1">
    <source>
        <dbReference type="Pfam" id="PF13737"/>
    </source>
</evidence>
<proteinExistence type="predicted"/>
<reference evidence="2 3" key="1">
    <citation type="submission" date="2019-06" db="EMBL/GenBank/DDBJ databases">
        <title>Whole genome shotgun sequence of Vibrio inusitatus NBRC 102082.</title>
        <authorList>
            <person name="Hosoyama A."/>
            <person name="Uohara A."/>
            <person name="Ohji S."/>
            <person name="Ichikawa N."/>
        </authorList>
    </citation>
    <scope>NUCLEOTIDE SEQUENCE [LARGE SCALE GENOMIC DNA]</scope>
    <source>
        <strain evidence="2 3">NBRC 102082</strain>
    </source>
</reference>
<name>A0A4Y3I0H0_9VIBR</name>
<dbReference type="InterPro" id="IPR053172">
    <property type="entry name" value="Tn903_transposase"/>
</dbReference>
<dbReference type="OrthoDB" id="6382212at2"/>
<dbReference type="InterPro" id="IPR053520">
    <property type="entry name" value="Transposase_Tn903"/>
</dbReference>
<dbReference type="PANTHER" id="PTHR34631:SF3">
    <property type="entry name" value="ISSOD12 TRANSPOSASE TNPA_ISSOD12"/>
    <property type="match status" value="1"/>
</dbReference>
<dbReference type="EMBL" id="BJLF01000018">
    <property type="protein sequence ID" value="GEA52362.1"/>
    <property type="molecule type" value="Genomic_DNA"/>
</dbReference>